<keyword evidence="1" id="KW-0472">Membrane</keyword>
<name>A0A0C6FP56_9HYPH</name>
<keyword evidence="1" id="KW-0812">Transmembrane</keyword>
<keyword evidence="1" id="KW-1133">Transmembrane helix</keyword>
<evidence type="ECO:0000256" key="1">
    <source>
        <dbReference type="SAM" id="Phobius"/>
    </source>
</evidence>
<dbReference type="PATRIC" id="fig|270351.10.peg.977"/>
<feature type="transmembrane region" description="Helical" evidence="1">
    <location>
        <begin position="62"/>
        <end position="82"/>
    </location>
</feature>
<dbReference type="STRING" id="270351.Maq22A_c05130"/>
<feature type="transmembrane region" description="Helical" evidence="1">
    <location>
        <begin position="127"/>
        <end position="146"/>
    </location>
</feature>
<accession>A0A0C6FP56</accession>
<organism evidence="2 3">
    <name type="scientific">Methylobacterium aquaticum</name>
    <dbReference type="NCBI Taxonomy" id="270351"/>
    <lineage>
        <taxon>Bacteria</taxon>
        <taxon>Pseudomonadati</taxon>
        <taxon>Pseudomonadota</taxon>
        <taxon>Alphaproteobacteria</taxon>
        <taxon>Hyphomicrobiales</taxon>
        <taxon>Methylobacteriaceae</taxon>
        <taxon>Methylobacterium</taxon>
    </lineage>
</organism>
<dbReference type="EMBL" id="AP014704">
    <property type="protein sequence ID" value="BAQ44415.1"/>
    <property type="molecule type" value="Genomic_DNA"/>
</dbReference>
<dbReference type="RefSeq" id="WP_060845937.1">
    <property type="nucleotide sequence ID" value="NZ_AP014704.1"/>
</dbReference>
<evidence type="ECO:0000313" key="2">
    <source>
        <dbReference type="EMBL" id="BAQ44415.1"/>
    </source>
</evidence>
<protein>
    <submittedName>
        <fullName evidence="2">Uncharacterized protein</fullName>
    </submittedName>
</protein>
<evidence type="ECO:0000313" key="3">
    <source>
        <dbReference type="Proteomes" id="UP000061432"/>
    </source>
</evidence>
<reference evidence="3" key="2">
    <citation type="submission" date="2015-01" db="EMBL/GenBank/DDBJ databases">
        <title>Complete genome sequence of Methylobacterium aquaticum strain 22A.</title>
        <authorList>
            <person name="Tani A."/>
            <person name="Ogura Y."/>
            <person name="Hayashi T."/>
        </authorList>
    </citation>
    <scope>NUCLEOTIDE SEQUENCE [LARGE SCALE GENOMIC DNA]</scope>
    <source>
        <strain evidence="3">MA-22A</strain>
    </source>
</reference>
<feature type="transmembrane region" description="Helical" evidence="1">
    <location>
        <begin position="94"/>
        <end position="115"/>
    </location>
</feature>
<proteinExistence type="predicted"/>
<dbReference type="AlphaFoldDB" id="A0A0C6FP56"/>
<feature type="transmembrane region" description="Helical" evidence="1">
    <location>
        <begin position="22"/>
        <end position="42"/>
    </location>
</feature>
<dbReference type="Proteomes" id="UP000061432">
    <property type="component" value="Chromosome"/>
</dbReference>
<sequence length="168" mass="17841">MLFPAGPSTPAHPAGAYSFNRLFEWAMAVMMLLIAVTLAMPGDTMERAALKPIAEVGFNEGNMAFFFGAVGVLRVTALWLNGHINNGITKPNGANVRAVCSALGALVMGQLTLALVVDAFTAEAPSFVIPVFGTLTIFEAISCYVARLDAVDRRSRLGRALAALERVK</sequence>
<dbReference type="KEGG" id="maqu:Maq22A_c05130"/>
<dbReference type="OrthoDB" id="7991622at2"/>
<gene>
    <name evidence="2" type="ORF">Maq22A_c05130</name>
</gene>
<reference evidence="2 3" key="1">
    <citation type="journal article" date="2015" name="Genome Announc.">
        <title>Complete Genome Sequence of Methylobacterium aquaticum Strain 22A, Isolated from Racomitrium japonicum Moss.</title>
        <authorList>
            <person name="Tani A."/>
            <person name="Ogura Y."/>
            <person name="Hayashi T."/>
            <person name="Kimbara K."/>
        </authorList>
    </citation>
    <scope>NUCLEOTIDE SEQUENCE [LARGE SCALE GENOMIC DNA]</scope>
    <source>
        <strain evidence="2 3">MA-22A</strain>
    </source>
</reference>